<protein>
    <submittedName>
        <fullName evidence="3">Uncharacterized protein</fullName>
    </submittedName>
</protein>
<keyword evidence="5" id="KW-1185">Reference proteome</keyword>
<evidence type="ECO:0000313" key="3">
    <source>
        <dbReference type="EMBL" id="CAI4020940.1"/>
    </source>
</evidence>
<proteinExistence type="predicted"/>
<reference evidence="3" key="1">
    <citation type="submission" date="2022-10" db="EMBL/GenBank/DDBJ databases">
        <authorList>
            <person name="Chen Y."/>
            <person name="Dougan E. K."/>
            <person name="Chan C."/>
            <person name="Rhodes N."/>
            <person name="Thang M."/>
        </authorList>
    </citation>
    <scope>NUCLEOTIDE SEQUENCE</scope>
</reference>
<feature type="coiled-coil region" evidence="1">
    <location>
        <begin position="271"/>
        <end position="321"/>
    </location>
</feature>
<reference evidence="4" key="2">
    <citation type="submission" date="2024-04" db="EMBL/GenBank/DDBJ databases">
        <authorList>
            <person name="Chen Y."/>
            <person name="Shah S."/>
            <person name="Dougan E. K."/>
            <person name="Thang M."/>
            <person name="Chan C."/>
        </authorList>
    </citation>
    <scope>NUCLEOTIDE SEQUENCE [LARGE SCALE GENOMIC DNA]</scope>
</reference>
<feature type="region of interest" description="Disordered" evidence="2">
    <location>
        <begin position="181"/>
        <end position="230"/>
    </location>
</feature>
<dbReference type="AlphaFoldDB" id="A0A9P1GTW1"/>
<accession>A0A9P1GTW1</accession>
<comment type="caution">
    <text evidence="3">The sequence shown here is derived from an EMBL/GenBank/DDBJ whole genome shotgun (WGS) entry which is preliminary data.</text>
</comment>
<dbReference type="EMBL" id="CAMXCT030006843">
    <property type="protein sequence ID" value="CAL4808252.1"/>
    <property type="molecule type" value="Genomic_DNA"/>
</dbReference>
<sequence>MFVMVHQDTPLTKGKQKNALNKKALDDLGELSLKERIKKATEGAETAEEAVLALKKQLTPKEQQSAWSKMKTKMKNDPAEAKKVENMSKKEIGIYATMCLLKAEAPKFMALKQELNSGVSLTKGETWESELQMLQKFGQRRAGASLGLWSSEEYEAENEEAWDSHFTKDLSSHLLELEGKGKGKALTKGKPASKGRGKGKARGQPQLALEDGDPNEDDDNDDKTEDQEWSTCLTKARKARDLLVSSQANLQEDMAKAASCQRLSKGTKKDADTLLSKAQAMEKKCKDLLLKGKKALSLTKAKGLIQDATTLSKELKDQKKEISVVANKAYSKAGTAK</sequence>
<name>A0A9P1GTW1_9DINO</name>
<dbReference type="EMBL" id="CAMXCT020006843">
    <property type="protein sequence ID" value="CAL1174315.1"/>
    <property type="molecule type" value="Genomic_DNA"/>
</dbReference>
<dbReference type="EMBL" id="CAMXCT010006843">
    <property type="protein sequence ID" value="CAI4020940.1"/>
    <property type="molecule type" value="Genomic_DNA"/>
</dbReference>
<feature type="compositionally biased region" description="Acidic residues" evidence="2">
    <location>
        <begin position="210"/>
        <end position="228"/>
    </location>
</feature>
<keyword evidence="1" id="KW-0175">Coiled coil</keyword>
<evidence type="ECO:0000313" key="5">
    <source>
        <dbReference type="Proteomes" id="UP001152797"/>
    </source>
</evidence>
<evidence type="ECO:0000256" key="2">
    <source>
        <dbReference type="SAM" id="MobiDB-lite"/>
    </source>
</evidence>
<gene>
    <name evidence="3" type="ORF">C1SCF055_LOCUS45307</name>
</gene>
<organism evidence="3">
    <name type="scientific">Cladocopium goreaui</name>
    <dbReference type="NCBI Taxonomy" id="2562237"/>
    <lineage>
        <taxon>Eukaryota</taxon>
        <taxon>Sar</taxon>
        <taxon>Alveolata</taxon>
        <taxon>Dinophyceae</taxon>
        <taxon>Suessiales</taxon>
        <taxon>Symbiodiniaceae</taxon>
        <taxon>Cladocopium</taxon>
    </lineage>
</organism>
<evidence type="ECO:0000256" key="1">
    <source>
        <dbReference type="SAM" id="Coils"/>
    </source>
</evidence>
<feature type="compositionally biased region" description="Basic residues" evidence="2">
    <location>
        <begin position="182"/>
        <end position="201"/>
    </location>
</feature>
<dbReference type="Proteomes" id="UP001152797">
    <property type="component" value="Unassembled WGS sequence"/>
</dbReference>
<feature type="region of interest" description="Disordered" evidence="2">
    <location>
        <begin position="63"/>
        <end position="82"/>
    </location>
</feature>
<evidence type="ECO:0000313" key="4">
    <source>
        <dbReference type="EMBL" id="CAL1174315.1"/>
    </source>
</evidence>